<comment type="caution">
    <text evidence="1">The sequence shown here is derived from an EMBL/GenBank/DDBJ whole genome shotgun (WGS) entry which is preliminary data.</text>
</comment>
<name>A0ABR9EHS6_9GAMM</name>
<gene>
    <name evidence="1" type="ORF">PAUR_a4359</name>
</gene>
<evidence type="ECO:0000313" key="1">
    <source>
        <dbReference type="EMBL" id="MBE0369785.1"/>
    </source>
</evidence>
<dbReference type="Proteomes" id="UP000615755">
    <property type="component" value="Unassembled WGS sequence"/>
</dbReference>
<organism evidence="1 2">
    <name type="scientific">Pseudoalteromonas aurantia 208</name>
    <dbReference type="NCBI Taxonomy" id="1314867"/>
    <lineage>
        <taxon>Bacteria</taxon>
        <taxon>Pseudomonadati</taxon>
        <taxon>Pseudomonadota</taxon>
        <taxon>Gammaproteobacteria</taxon>
        <taxon>Alteromonadales</taxon>
        <taxon>Pseudoalteromonadaceae</taxon>
        <taxon>Pseudoalteromonas</taxon>
    </lineage>
</organism>
<sequence length="115" mass="12979">MKKFLILVIIILGLFTIDHPSIKGPRDTLLNQGIDVLSESSKITRSPAAQQARESVTRTVSLSTQEQNYINEALATDEKLREFHLRYCEENDVNLDLYAPTLMQVCNVTSSILNK</sequence>
<dbReference type="RefSeq" id="WP_192508992.1">
    <property type="nucleotide sequence ID" value="NZ_AQGV01000014.1"/>
</dbReference>
<proteinExistence type="predicted"/>
<dbReference type="EMBL" id="AQGV01000014">
    <property type="protein sequence ID" value="MBE0369785.1"/>
    <property type="molecule type" value="Genomic_DNA"/>
</dbReference>
<protein>
    <recommendedName>
        <fullName evidence="3">Orphan protein</fullName>
    </recommendedName>
</protein>
<reference evidence="1 2" key="1">
    <citation type="submission" date="2015-03" db="EMBL/GenBank/DDBJ databases">
        <title>Genome sequence of Pseudoalteromonas aurantia.</title>
        <authorList>
            <person name="Xie B.-B."/>
            <person name="Rong J.-C."/>
            <person name="Qin Q.-L."/>
            <person name="Zhang Y.-Z."/>
        </authorList>
    </citation>
    <scope>NUCLEOTIDE SEQUENCE [LARGE SCALE GENOMIC DNA]</scope>
    <source>
        <strain evidence="1 2">208</strain>
    </source>
</reference>
<evidence type="ECO:0000313" key="2">
    <source>
        <dbReference type="Proteomes" id="UP000615755"/>
    </source>
</evidence>
<evidence type="ECO:0008006" key="3">
    <source>
        <dbReference type="Google" id="ProtNLM"/>
    </source>
</evidence>
<accession>A0ABR9EHS6</accession>
<keyword evidence="2" id="KW-1185">Reference proteome</keyword>